<organism evidence="1 2">
    <name type="scientific">Neisseria mucosa (strain ATCC 25996 / DSM 4631 / NCTC 10774 / M26)</name>
    <dbReference type="NCBI Taxonomy" id="546266"/>
    <lineage>
        <taxon>Bacteria</taxon>
        <taxon>Pseudomonadati</taxon>
        <taxon>Pseudomonadota</taxon>
        <taxon>Betaproteobacteria</taxon>
        <taxon>Neisseriales</taxon>
        <taxon>Neisseriaceae</taxon>
        <taxon>Neisseria</taxon>
    </lineage>
</organism>
<dbReference type="EMBL" id="ACDX02000008">
    <property type="protein sequence ID" value="EFC88431.1"/>
    <property type="molecule type" value="Genomic_DNA"/>
</dbReference>
<dbReference type="AlphaFoldDB" id="D2ZWV5"/>
<sequence>MEHGAFDGINGGNGVACGVADGGGAEQRDDEVVAVFPAPCGEGVAEGVFVVGNAACACDVNQTAESEGGVDADTDEVFAGAFDIEAQDVAAEADDVAQVIEEVAHAGADGLGRYFAVAACDGGEDVLVGLVVEFEDGAVVAFVRVGGVGFGKCGC</sequence>
<name>D2ZWV5_NEIM2</name>
<evidence type="ECO:0000313" key="2">
    <source>
        <dbReference type="Proteomes" id="UP000003344"/>
    </source>
</evidence>
<protein>
    <submittedName>
        <fullName evidence="1">Uncharacterized protein</fullName>
    </submittedName>
</protein>
<dbReference type="Proteomes" id="UP000003344">
    <property type="component" value="Unassembled WGS sequence"/>
</dbReference>
<accession>D2ZWV5</accession>
<gene>
    <name evidence="1" type="ORF">NEIMUCOT_05103</name>
</gene>
<dbReference type="STRING" id="546266.NEIMUCOT_05103"/>
<evidence type="ECO:0000313" key="1">
    <source>
        <dbReference type="EMBL" id="EFC88431.1"/>
    </source>
</evidence>
<proteinExistence type="predicted"/>
<comment type="caution">
    <text evidence="1">The sequence shown here is derived from an EMBL/GenBank/DDBJ whole genome shotgun (WGS) entry which is preliminary data.</text>
</comment>
<reference evidence="1 2" key="1">
    <citation type="submission" date="2009-10" db="EMBL/GenBank/DDBJ databases">
        <authorList>
            <person name="Weinstock G."/>
            <person name="Sodergren E."/>
            <person name="Clifton S."/>
            <person name="Fulton L."/>
            <person name="Fulton B."/>
            <person name="Courtney L."/>
            <person name="Fronick C."/>
            <person name="Harrison M."/>
            <person name="Strong C."/>
            <person name="Farmer C."/>
            <person name="Delahaunty K."/>
            <person name="Markovic C."/>
            <person name="Hall O."/>
            <person name="Minx P."/>
            <person name="Tomlinson C."/>
            <person name="Mitreva M."/>
            <person name="Nelson J."/>
            <person name="Hou S."/>
            <person name="Wollam A."/>
            <person name="Pepin K.H."/>
            <person name="Johnson M."/>
            <person name="Bhonagiri V."/>
            <person name="Nash W.E."/>
            <person name="Warren W."/>
            <person name="Chinwalla A."/>
            <person name="Mardis E.R."/>
            <person name="Wilson R.K."/>
        </authorList>
    </citation>
    <scope>NUCLEOTIDE SEQUENCE [LARGE SCALE GENOMIC DNA]</scope>
    <source>
        <strain evidence="2">ATCC 25996 / DSM 4631 / NCTC 10774 / M26</strain>
    </source>
</reference>